<evidence type="ECO:0000256" key="3">
    <source>
        <dbReference type="ARBA" id="ARBA00022989"/>
    </source>
</evidence>
<dbReference type="InterPro" id="IPR052337">
    <property type="entry name" value="SAT4-like"/>
</dbReference>
<evidence type="ECO:0000256" key="4">
    <source>
        <dbReference type="ARBA" id="ARBA00023136"/>
    </source>
</evidence>
<proteinExistence type="inferred from homology"/>
<dbReference type="EMBL" id="CAAKMV010000151">
    <property type="protein sequence ID" value="VIO61091.1"/>
    <property type="molecule type" value="Genomic_DNA"/>
</dbReference>
<reference evidence="7" key="1">
    <citation type="submission" date="2019-04" db="EMBL/GenBank/DDBJ databases">
        <authorList>
            <person name="Melise S."/>
            <person name="Noan J."/>
            <person name="Okalmin O."/>
        </authorList>
    </citation>
    <scope>NUCLEOTIDE SEQUENCE</scope>
    <source>
        <strain evidence="7">FN9</strain>
    </source>
</reference>
<accession>A0A4U9EHJ4</accession>
<evidence type="ECO:0000256" key="1">
    <source>
        <dbReference type="ARBA" id="ARBA00004141"/>
    </source>
</evidence>
<dbReference type="GO" id="GO:0016020">
    <property type="term" value="C:membrane"/>
    <property type="evidence" value="ECO:0007669"/>
    <property type="project" value="UniProtKB-SubCell"/>
</dbReference>
<gene>
    <name evidence="7" type="ORF">FUG_LOCUS428747</name>
</gene>
<dbReference type="PANTHER" id="PTHR33048:SF92">
    <property type="entry name" value="INTEGRAL MEMBRANE PROTEIN"/>
    <property type="match status" value="1"/>
</dbReference>
<feature type="domain" description="Rhodopsin" evidence="6">
    <location>
        <begin position="26"/>
        <end position="263"/>
    </location>
</feature>
<dbReference type="AlphaFoldDB" id="A0A4U9EHJ4"/>
<organism evidence="7">
    <name type="scientific">Gibberella zeae</name>
    <name type="common">Wheat head blight fungus</name>
    <name type="synonym">Fusarium graminearum</name>
    <dbReference type="NCBI Taxonomy" id="5518"/>
    <lineage>
        <taxon>Eukaryota</taxon>
        <taxon>Fungi</taxon>
        <taxon>Dikarya</taxon>
        <taxon>Ascomycota</taxon>
        <taxon>Pezizomycotina</taxon>
        <taxon>Sordariomycetes</taxon>
        <taxon>Hypocreomycetidae</taxon>
        <taxon>Hypocreales</taxon>
        <taxon>Nectriaceae</taxon>
        <taxon>Fusarium</taxon>
    </lineage>
</organism>
<keyword evidence="3" id="KW-1133">Transmembrane helix</keyword>
<sequence>MPGVAKEAVVPIEAVLFGVASFLVLARLTLRTVRQRQSLTVSDWFLIASWFDAAALFGTDTASYNLGGMDEYDPEAPPRSIEDQVALAKISFAGNYFYDTGIYLPKLALLALYFKLIPQTLPMLRKALYASTALTGTFMVTTCFLDTFWCGANVAVNWDPEGGCSTFESKTVFRIDWGMNLVSDILVFLLPFPLLFGLQLSRRYMVGLIAIFASGIITVGASIGRFITIDTIHAWTNVYVLSMTELAAAIVVVSLPALKSLLHGFGLRSTKQGTTQTGSGYHKHSATVTSSSHFNMLSSGRDRNAEPYGTTARVAAIPEEDSGSEVELTNLQGIYKSARPNQHMQRLDYSPSTMYQDVLQGLFSAYRFQRTRSPFNMAFFIDGKDCMISEWILLAVSYLFVGLRIYARLFRARQKLDASDWLLVVSAFNALALIICDTLTYQMGVLDEYETSVKLSKVWWPRHNNDMGATNTDAQISFASNYFYDFGMGFPKLSMLAFYWAYFLPSNGVSSAMRKTLYGITAFVCISYLVILFDDTFFCGKDVSVQWSQEEGACSVFYAPEPFILNFTLNLACYFAVYALPLILLVQGVLKTSTGVMVTFLLGALTICTTMVRFITLKVGTGQENLVYPLSMLEMALAITVVALPGLRPLVSRPVKHETANESFYVKN</sequence>
<keyword evidence="2" id="KW-0812">Transmembrane</keyword>
<protein>
    <recommendedName>
        <fullName evidence="6">Rhodopsin domain-containing protein</fullName>
    </recommendedName>
</protein>
<evidence type="ECO:0000256" key="2">
    <source>
        <dbReference type="ARBA" id="ARBA00022692"/>
    </source>
</evidence>
<evidence type="ECO:0000259" key="6">
    <source>
        <dbReference type="Pfam" id="PF20684"/>
    </source>
</evidence>
<dbReference type="PANTHER" id="PTHR33048">
    <property type="entry name" value="PTH11-LIKE INTEGRAL MEMBRANE PROTEIN (AFU_ORTHOLOGUE AFUA_5G11245)"/>
    <property type="match status" value="1"/>
</dbReference>
<evidence type="ECO:0000313" key="7">
    <source>
        <dbReference type="EMBL" id="VIO61091.1"/>
    </source>
</evidence>
<evidence type="ECO:0000256" key="5">
    <source>
        <dbReference type="ARBA" id="ARBA00038359"/>
    </source>
</evidence>
<name>A0A4U9EHJ4_GIBZA</name>
<dbReference type="InterPro" id="IPR049326">
    <property type="entry name" value="Rhodopsin_dom_fungi"/>
</dbReference>
<keyword evidence="4" id="KW-0472">Membrane</keyword>
<feature type="domain" description="Rhodopsin" evidence="6">
    <location>
        <begin position="403"/>
        <end position="653"/>
    </location>
</feature>
<comment type="subcellular location">
    <subcellularLocation>
        <location evidence="1">Membrane</location>
        <topology evidence="1">Multi-pass membrane protein</topology>
    </subcellularLocation>
</comment>
<dbReference type="Pfam" id="PF20684">
    <property type="entry name" value="Fung_rhodopsin"/>
    <property type="match status" value="2"/>
</dbReference>
<comment type="similarity">
    <text evidence="5">Belongs to the SAT4 family.</text>
</comment>